<organism evidence="3 4">
    <name type="scientific">Stakelama pacifica</name>
    <dbReference type="NCBI Taxonomy" id="517720"/>
    <lineage>
        <taxon>Bacteria</taxon>
        <taxon>Pseudomonadati</taxon>
        <taxon>Pseudomonadota</taxon>
        <taxon>Alphaproteobacteria</taxon>
        <taxon>Sphingomonadales</taxon>
        <taxon>Sphingomonadaceae</taxon>
        <taxon>Stakelama</taxon>
    </lineage>
</organism>
<dbReference type="AlphaFoldDB" id="A0A4R6FVX7"/>
<accession>A0A4R6FVX7</accession>
<comment type="caution">
    <text evidence="3">The sequence shown here is derived from an EMBL/GenBank/DDBJ whole genome shotgun (WGS) entry which is preliminary data.</text>
</comment>
<dbReference type="OrthoDB" id="7478143at2"/>
<protein>
    <submittedName>
        <fullName evidence="3">Putative autotransporter adhesin-like protein</fullName>
    </submittedName>
</protein>
<keyword evidence="4" id="KW-1185">Reference proteome</keyword>
<proteinExistence type="predicted"/>
<evidence type="ECO:0000256" key="1">
    <source>
        <dbReference type="SAM" id="SignalP"/>
    </source>
</evidence>
<dbReference type="RefSeq" id="WP_133494394.1">
    <property type="nucleotide sequence ID" value="NZ_BMLU01000002.1"/>
</dbReference>
<dbReference type="Pfam" id="PF10988">
    <property type="entry name" value="DUF2807"/>
    <property type="match status" value="1"/>
</dbReference>
<dbReference type="EMBL" id="SNWD01000002">
    <property type="protein sequence ID" value="TDN85450.1"/>
    <property type="molecule type" value="Genomic_DNA"/>
</dbReference>
<dbReference type="InterPro" id="IPR021255">
    <property type="entry name" value="DUF2807"/>
</dbReference>
<evidence type="ECO:0000313" key="3">
    <source>
        <dbReference type="EMBL" id="TDN85450.1"/>
    </source>
</evidence>
<feature type="signal peptide" evidence="1">
    <location>
        <begin position="1"/>
        <end position="19"/>
    </location>
</feature>
<feature type="domain" description="Putative auto-transporter adhesin head GIN" evidence="2">
    <location>
        <begin position="29"/>
        <end position="212"/>
    </location>
</feature>
<name>A0A4R6FVX7_9SPHN</name>
<evidence type="ECO:0000259" key="2">
    <source>
        <dbReference type="Pfam" id="PF10988"/>
    </source>
</evidence>
<sequence length="231" mass="23360">MIRFALFAVILVAPPLANASERKVMLTGFDTIRIDGAFRVVAVTGKPSGAIVTGGDRAIDQVSLSVEDKVLTVSASNSNWGGWPGERHERPVIAVTTDKVREAAVRGGGSLALDKAEGMDVRLGVMGSGRIEVENVIADSLTGVVAGSGLLKLGGAAANARFTNSGSGAIDAGGLTVRDLAVTSDGTGSNHFTATRSADITAMGVGDVTIDGPAACTSRGPGPVRCDEKGA</sequence>
<reference evidence="3 4" key="1">
    <citation type="submission" date="2019-03" db="EMBL/GenBank/DDBJ databases">
        <title>Genomic Encyclopedia of Type Strains, Phase IV (KMG-IV): sequencing the most valuable type-strain genomes for metagenomic binning, comparative biology and taxonomic classification.</title>
        <authorList>
            <person name="Goeker M."/>
        </authorList>
    </citation>
    <scope>NUCLEOTIDE SEQUENCE [LARGE SCALE GENOMIC DNA]</scope>
    <source>
        <strain evidence="3 4">DSM 25059</strain>
    </source>
</reference>
<feature type="chain" id="PRO_5020524438" evidence="1">
    <location>
        <begin position="20"/>
        <end position="231"/>
    </location>
</feature>
<dbReference type="Proteomes" id="UP000295493">
    <property type="component" value="Unassembled WGS sequence"/>
</dbReference>
<evidence type="ECO:0000313" key="4">
    <source>
        <dbReference type="Proteomes" id="UP000295493"/>
    </source>
</evidence>
<keyword evidence="1" id="KW-0732">Signal</keyword>
<dbReference type="Gene3D" id="2.160.20.120">
    <property type="match status" value="1"/>
</dbReference>
<gene>
    <name evidence="3" type="ORF">EV664_102156</name>
</gene>